<proteinExistence type="predicted"/>
<reference evidence="2" key="1">
    <citation type="submission" date="2016-10" db="EMBL/GenBank/DDBJ databases">
        <authorList>
            <person name="Varghese N."/>
            <person name="Submissions S."/>
        </authorList>
    </citation>
    <scope>NUCLEOTIDE SEQUENCE [LARGE SCALE GENOMIC DNA]</scope>
    <source>
        <strain evidence="2">CGMCC 1.6474</strain>
    </source>
</reference>
<name>A0A1I4JI27_9HYPH</name>
<dbReference type="EMBL" id="FOSV01000020">
    <property type="protein sequence ID" value="SFL66225.1"/>
    <property type="molecule type" value="Genomic_DNA"/>
</dbReference>
<dbReference type="AlphaFoldDB" id="A0A1I4JI27"/>
<evidence type="ECO:0000313" key="1">
    <source>
        <dbReference type="EMBL" id="SFL66225.1"/>
    </source>
</evidence>
<dbReference type="Proteomes" id="UP000198804">
    <property type="component" value="Unassembled WGS sequence"/>
</dbReference>
<dbReference type="OrthoDB" id="7999720at2"/>
<evidence type="ECO:0000313" key="2">
    <source>
        <dbReference type="Proteomes" id="UP000198804"/>
    </source>
</evidence>
<keyword evidence="2" id="KW-1185">Reference proteome</keyword>
<gene>
    <name evidence="1" type="ORF">SAMN04488125_12045</name>
</gene>
<accession>A0A1I4JI27</accession>
<dbReference type="RefSeq" id="WP_091950237.1">
    <property type="nucleotide sequence ID" value="NZ_FOSV01000020.1"/>
</dbReference>
<protein>
    <submittedName>
        <fullName evidence="1">Uncharacterized protein</fullName>
    </submittedName>
</protein>
<organism evidence="1 2">
    <name type="scientific">Methylorubrum salsuginis</name>
    <dbReference type="NCBI Taxonomy" id="414703"/>
    <lineage>
        <taxon>Bacteria</taxon>
        <taxon>Pseudomonadati</taxon>
        <taxon>Pseudomonadota</taxon>
        <taxon>Alphaproteobacteria</taxon>
        <taxon>Hyphomicrobiales</taxon>
        <taxon>Methylobacteriaceae</taxon>
        <taxon>Methylorubrum</taxon>
    </lineage>
</organism>
<sequence>MSHHHKDASPAVARVILEGMGPAERAEVEKEARAKGVDPVEIVRLSLDVLISETGQAAGKPQFVRRSGG</sequence>